<dbReference type="NCBIfam" id="TIGR00377">
    <property type="entry name" value="ant_ant_sig"/>
    <property type="match status" value="1"/>
</dbReference>
<dbReference type="SUPFAM" id="SSF52091">
    <property type="entry name" value="SpoIIaa-like"/>
    <property type="match status" value="1"/>
</dbReference>
<dbReference type="EMBL" id="FOEF01000020">
    <property type="protein sequence ID" value="SEP52348.1"/>
    <property type="molecule type" value="Genomic_DNA"/>
</dbReference>
<evidence type="ECO:0000259" key="3">
    <source>
        <dbReference type="PROSITE" id="PS50801"/>
    </source>
</evidence>
<dbReference type="InterPro" id="IPR003658">
    <property type="entry name" value="Anti-sigma_ant"/>
</dbReference>
<dbReference type="AlphaFoldDB" id="A0A1H8YLS2"/>
<dbReference type="CDD" id="cd07043">
    <property type="entry name" value="STAS_anti-anti-sigma_factors"/>
    <property type="match status" value="1"/>
</dbReference>
<dbReference type="Pfam" id="PF01740">
    <property type="entry name" value="STAS"/>
    <property type="match status" value="1"/>
</dbReference>
<dbReference type="PANTHER" id="PTHR33495">
    <property type="entry name" value="ANTI-SIGMA FACTOR ANTAGONIST TM_1081-RELATED-RELATED"/>
    <property type="match status" value="1"/>
</dbReference>
<evidence type="ECO:0000313" key="5">
    <source>
        <dbReference type="Proteomes" id="UP000198582"/>
    </source>
</evidence>
<dbReference type="PROSITE" id="PS50801">
    <property type="entry name" value="STAS"/>
    <property type="match status" value="1"/>
</dbReference>
<dbReference type="Proteomes" id="UP000198582">
    <property type="component" value="Unassembled WGS sequence"/>
</dbReference>
<proteinExistence type="inferred from homology"/>
<dbReference type="Gene3D" id="3.30.750.24">
    <property type="entry name" value="STAS domain"/>
    <property type="match status" value="1"/>
</dbReference>
<evidence type="ECO:0000313" key="4">
    <source>
        <dbReference type="EMBL" id="SEP52348.1"/>
    </source>
</evidence>
<gene>
    <name evidence="4" type="ORF">SAMN04489732_12011</name>
</gene>
<dbReference type="PROSITE" id="PS51257">
    <property type="entry name" value="PROKAR_LIPOPROTEIN"/>
    <property type="match status" value="1"/>
</dbReference>
<evidence type="ECO:0000256" key="1">
    <source>
        <dbReference type="ARBA" id="ARBA00009013"/>
    </source>
</evidence>
<sequence>MRLAAPWAPLPLALVACETASDHESALLTVWQHGDSLVIEAAGEIDQQNVAELDHALSWAAEEQPRSAVVDLSRVWFLSCAALGALVAAYTRAPNPAWLRVVATGRATLRPLRLTGLDQSLAVYDSVATALGTVAGRP</sequence>
<protein>
    <recommendedName>
        <fullName evidence="2">Anti-sigma factor antagonist</fullName>
    </recommendedName>
</protein>
<feature type="domain" description="STAS" evidence="3">
    <location>
        <begin position="26"/>
        <end position="134"/>
    </location>
</feature>
<dbReference type="InterPro" id="IPR002645">
    <property type="entry name" value="STAS_dom"/>
</dbReference>
<dbReference type="PANTHER" id="PTHR33495:SF2">
    <property type="entry name" value="ANTI-SIGMA FACTOR ANTAGONIST TM_1081-RELATED"/>
    <property type="match status" value="1"/>
</dbReference>
<name>A0A1H8YLS2_9PSEU</name>
<evidence type="ECO:0000256" key="2">
    <source>
        <dbReference type="RuleBase" id="RU003749"/>
    </source>
</evidence>
<keyword evidence="5" id="KW-1185">Reference proteome</keyword>
<dbReference type="InterPro" id="IPR036513">
    <property type="entry name" value="STAS_dom_sf"/>
</dbReference>
<organism evidence="4 5">
    <name type="scientific">Amycolatopsis saalfeldensis</name>
    <dbReference type="NCBI Taxonomy" id="394193"/>
    <lineage>
        <taxon>Bacteria</taxon>
        <taxon>Bacillati</taxon>
        <taxon>Actinomycetota</taxon>
        <taxon>Actinomycetes</taxon>
        <taxon>Pseudonocardiales</taxon>
        <taxon>Pseudonocardiaceae</taxon>
        <taxon>Amycolatopsis</taxon>
    </lineage>
</organism>
<dbReference type="GO" id="GO:0043856">
    <property type="term" value="F:anti-sigma factor antagonist activity"/>
    <property type="evidence" value="ECO:0007669"/>
    <property type="project" value="InterPro"/>
</dbReference>
<dbReference type="STRING" id="394193.SAMN04489732_12011"/>
<accession>A0A1H8YLS2</accession>
<comment type="similarity">
    <text evidence="1 2">Belongs to the anti-sigma-factor antagonist family.</text>
</comment>
<reference evidence="5" key="1">
    <citation type="submission" date="2016-10" db="EMBL/GenBank/DDBJ databases">
        <authorList>
            <person name="Varghese N."/>
            <person name="Submissions S."/>
        </authorList>
    </citation>
    <scope>NUCLEOTIDE SEQUENCE [LARGE SCALE GENOMIC DNA]</scope>
    <source>
        <strain evidence="5">DSM 44993</strain>
    </source>
</reference>